<dbReference type="AlphaFoldDB" id="A0A956RNI6"/>
<keyword evidence="4 8" id="KW-1003">Cell membrane</keyword>
<dbReference type="GO" id="GO:0015087">
    <property type="term" value="F:cobalt ion transmembrane transporter activity"/>
    <property type="evidence" value="ECO:0007669"/>
    <property type="project" value="UniProtKB-UniRule"/>
</dbReference>
<evidence type="ECO:0000256" key="9">
    <source>
        <dbReference type="SAM" id="MobiDB-lite"/>
    </source>
</evidence>
<feature type="transmembrane region" description="Helical" evidence="8">
    <location>
        <begin position="343"/>
        <end position="363"/>
    </location>
</feature>
<accession>A0A956RNI6</accession>
<comment type="caution">
    <text evidence="10">The sequence shown here is derived from an EMBL/GenBank/DDBJ whole genome shotgun (WGS) entry which is preliminary data.</text>
</comment>
<feature type="region of interest" description="Disordered" evidence="9">
    <location>
        <begin position="1"/>
        <end position="23"/>
    </location>
</feature>
<dbReference type="GO" id="GO:0050897">
    <property type="term" value="F:cobalt ion binding"/>
    <property type="evidence" value="ECO:0007669"/>
    <property type="project" value="TreeGrafter"/>
</dbReference>
<dbReference type="InterPro" id="IPR045861">
    <property type="entry name" value="CorA_cytoplasmic_dom"/>
</dbReference>
<dbReference type="InterPro" id="IPR045863">
    <property type="entry name" value="CorA_TM1_TM2"/>
</dbReference>
<evidence type="ECO:0000256" key="4">
    <source>
        <dbReference type="ARBA" id="ARBA00022475"/>
    </source>
</evidence>
<dbReference type="SUPFAM" id="SSF143865">
    <property type="entry name" value="CorA soluble domain-like"/>
    <property type="match status" value="1"/>
</dbReference>
<reference evidence="10" key="2">
    <citation type="journal article" date="2021" name="Microbiome">
        <title>Successional dynamics and alternative stable states in a saline activated sludge microbial community over 9 years.</title>
        <authorList>
            <person name="Wang Y."/>
            <person name="Ye J."/>
            <person name="Ju F."/>
            <person name="Liu L."/>
            <person name="Boyd J.A."/>
            <person name="Deng Y."/>
            <person name="Parks D.H."/>
            <person name="Jiang X."/>
            <person name="Yin X."/>
            <person name="Woodcroft B.J."/>
            <person name="Tyson G.W."/>
            <person name="Hugenholtz P."/>
            <person name="Polz M.F."/>
            <person name="Zhang T."/>
        </authorList>
    </citation>
    <scope>NUCLEOTIDE SEQUENCE</scope>
    <source>
        <strain evidence="10">HKST-UBA01</strain>
    </source>
</reference>
<proteinExistence type="inferred from homology"/>
<evidence type="ECO:0000256" key="7">
    <source>
        <dbReference type="ARBA" id="ARBA00023136"/>
    </source>
</evidence>
<comment type="similarity">
    <text evidence="2 8">Belongs to the CorA metal ion transporter (MIT) (TC 1.A.35) family.</text>
</comment>
<name>A0A956RNI6_UNCEI</name>
<evidence type="ECO:0000313" key="11">
    <source>
        <dbReference type="Proteomes" id="UP000697710"/>
    </source>
</evidence>
<dbReference type="GO" id="GO:0000287">
    <property type="term" value="F:magnesium ion binding"/>
    <property type="evidence" value="ECO:0007669"/>
    <property type="project" value="TreeGrafter"/>
</dbReference>
<comment type="function">
    <text evidence="8">Mediates influx of magnesium ions.</text>
</comment>
<dbReference type="PANTHER" id="PTHR46494:SF1">
    <property type="entry name" value="CORA FAMILY METAL ION TRANSPORTER (EUROFUNG)"/>
    <property type="match status" value="1"/>
</dbReference>
<dbReference type="InterPro" id="IPR004488">
    <property type="entry name" value="Mg/Co-transport_prot_CorA"/>
</dbReference>
<sequence>MFQKYHPPMGSRPGTLAAPPDAPTTQVEITRYDADSVAVTKSASLSEIPSILSGRSKNEHLWVHLEGLGSSEVLLEIGEIFQIHPLALEDAVNVPHRPSIQSFEHQALIVAWTVRVCPEDALPDTAPDPESLEPADWCDPEFAQLAIFFGDRYVVTIAERVEKILEPIRERLQTKTSRMRQLSSDYLAYAILDAVVDCYYPVLEGLGEHLDDLETAAFARPSTRLLHEIHSVRRTLFHLRKGIWPLRDALSTWMHDPGGRLSDSVRFYLRDTHDHCVQLVDVVETYREVVSELLNTYLSAVSQRTNEVMKTLTIMATIFIPLTFLAGLYGMNFQHMPELRWRWSYPVLLVVMLLVVIALLRYFRNRGWLGGDSD</sequence>
<dbReference type="FunFam" id="1.20.58.340:FF:000012">
    <property type="entry name" value="Magnesium transport protein CorA"/>
    <property type="match status" value="1"/>
</dbReference>
<dbReference type="CDD" id="cd12828">
    <property type="entry name" value="TmCorA-like_1"/>
    <property type="match status" value="1"/>
</dbReference>
<evidence type="ECO:0000256" key="1">
    <source>
        <dbReference type="ARBA" id="ARBA00004651"/>
    </source>
</evidence>
<dbReference type="Gene3D" id="1.20.58.340">
    <property type="entry name" value="Magnesium transport protein CorA, transmembrane region"/>
    <property type="match status" value="2"/>
</dbReference>
<keyword evidence="5 8" id="KW-0812">Transmembrane</keyword>
<gene>
    <name evidence="8 10" type="primary">corA</name>
    <name evidence="10" type="ORF">KC729_03615</name>
</gene>
<dbReference type="Pfam" id="PF01544">
    <property type="entry name" value="CorA"/>
    <property type="match status" value="1"/>
</dbReference>
<keyword evidence="8" id="KW-0460">Magnesium</keyword>
<dbReference type="InterPro" id="IPR002523">
    <property type="entry name" value="MgTranspt_CorA/ZnTranspt_ZntB"/>
</dbReference>
<reference evidence="10" key="1">
    <citation type="submission" date="2020-04" db="EMBL/GenBank/DDBJ databases">
        <authorList>
            <person name="Zhang T."/>
        </authorList>
    </citation>
    <scope>NUCLEOTIDE SEQUENCE</scope>
    <source>
        <strain evidence="10">HKST-UBA01</strain>
    </source>
</reference>
<dbReference type="Gene3D" id="3.30.460.20">
    <property type="entry name" value="CorA soluble domain-like"/>
    <property type="match status" value="1"/>
</dbReference>
<dbReference type="PANTHER" id="PTHR46494">
    <property type="entry name" value="CORA FAMILY METAL ION TRANSPORTER (EUROFUNG)"/>
    <property type="match status" value="1"/>
</dbReference>
<dbReference type="SUPFAM" id="SSF144083">
    <property type="entry name" value="Magnesium transport protein CorA, transmembrane region"/>
    <property type="match status" value="1"/>
</dbReference>
<dbReference type="GO" id="GO:0005886">
    <property type="term" value="C:plasma membrane"/>
    <property type="evidence" value="ECO:0007669"/>
    <property type="project" value="UniProtKB-SubCell"/>
</dbReference>
<evidence type="ECO:0000256" key="5">
    <source>
        <dbReference type="ARBA" id="ARBA00022692"/>
    </source>
</evidence>
<evidence type="ECO:0000313" key="10">
    <source>
        <dbReference type="EMBL" id="MCA9726745.1"/>
    </source>
</evidence>
<keyword evidence="3 8" id="KW-0813">Transport</keyword>
<comment type="subcellular location">
    <subcellularLocation>
        <location evidence="1">Cell membrane</location>
        <topology evidence="1">Multi-pass membrane protein</topology>
    </subcellularLocation>
    <subcellularLocation>
        <location evidence="8">Membrane</location>
        <topology evidence="8">Multi-pass membrane protein</topology>
    </subcellularLocation>
</comment>
<organism evidence="10 11">
    <name type="scientific">Eiseniibacteriota bacterium</name>
    <dbReference type="NCBI Taxonomy" id="2212470"/>
    <lineage>
        <taxon>Bacteria</taxon>
        <taxon>Candidatus Eiseniibacteriota</taxon>
    </lineage>
</organism>
<protein>
    <recommendedName>
        <fullName evidence="8">Magnesium transport protein CorA</fullName>
    </recommendedName>
</protein>
<evidence type="ECO:0000256" key="6">
    <source>
        <dbReference type="ARBA" id="ARBA00022989"/>
    </source>
</evidence>
<dbReference type="EMBL" id="JAGQHR010000062">
    <property type="protein sequence ID" value="MCA9726745.1"/>
    <property type="molecule type" value="Genomic_DNA"/>
</dbReference>
<keyword evidence="7 8" id="KW-0472">Membrane</keyword>
<dbReference type="Proteomes" id="UP000697710">
    <property type="component" value="Unassembled WGS sequence"/>
</dbReference>
<evidence type="ECO:0000256" key="8">
    <source>
        <dbReference type="RuleBase" id="RU362010"/>
    </source>
</evidence>
<dbReference type="GO" id="GO:0015095">
    <property type="term" value="F:magnesium ion transmembrane transporter activity"/>
    <property type="evidence" value="ECO:0007669"/>
    <property type="project" value="UniProtKB-UniRule"/>
</dbReference>
<feature type="transmembrane region" description="Helical" evidence="8">
    <location>
        <begin position="312"/>
        <end position="331"/>
    </location>
</feature>
<dbReference type="NCBIfam" id="TIGR00383">
    <property type="entry name" value="corA"/>
    <property type="match status" value="1"/>
</dbReference>
<keyword evidence="6 8" id="KW-1133">Transmembrane helix</keyword>
<evidence type="ECO:0000256" key="2">
    <source>
        <dbReference type="ARBA" id="ARBA00009765"/>
    </source>
</evidence>
<keyword evidence="8" id="KW-0406">Ion transport</keyword>
<evidence type="ECO:0000256" key="3">
    <source>
        <dbReference type="ARBA" id="ARBA00022448"/>
    </source>
</evidence>